<evidence type="ECO:0000259" key="5">
    <source>
        <dbReference type="Pfam" id="PF04542"/>
    </source>
</evidence>
<evidence type="ECO:0000256" key="4">
    <source>
        <dbReference type="ARBA" id="ARBA00023163"/>
    </source>
</evidence>
<dbReference type="RefSeq" id="WP_092434510.1">
    <property type="nucleotide sequence ID" value="NZ_FMYP01000002.1"/>
</dbReference>
<evidence type="ECO:0000259" key="6">
    <source>
        <dbReference type="Pfam" id="PF08281"/>
    </source>
</evidence>
<keyword evidence="4" id="KW-0804">Transcription</keyword>
<dbReference type="GO" id="GO:0016987">
    <property type="term" value="F:sigma factor activity"/>
    <property type="evidence" value="ECO:0007669"/>
    <property type="project" value="UniProtKB-KW"/>
</dbReference>
<dbReference type="Pfam" id="PF08281">
    <property type="entry name" value="Sigma70_r4_2"/>
    <property type="match status" value="1"/>
</dbReference>
<dbReference type="Gene3D" id="1.10.10.10">
    <property type="entry name" value="Winged helix-like DNA-binding domain superfamily/Winged helix DNA-binding domain"/>
    <property type="match status" value="1"/>
</dbReference>
<dbReference type="GO" id="GO:0003677">
    <property type="term" value="F:DNA binding"/>
    <property type="evidence" value="ECO:0007669"/>
    <property type="project" value="InterPro"/>
</dbReference>
<evidence type="ECO:0000256" key="1">
    <source>
        <dbReference type="ARBA" id="ARBA00010641"/>
    </source>
</evidence>
<dbReference type="Proteomes" id="UP000199452">
    <property type="component" value="Unassembled WGS sequence"/>
</dbReference>
<keyword evidence="3" id="KW-0731">Sigma factor</keyword>
<reference evidence="7 8" key="1">
    <citation type="submission" date="2016-09" db="EMBL/GenBank/DDBJ databases">
        <authorList>
            <person name="Capua I."/>
            <person name="De Benedictis P."/>
            <person name="Joannis T."/>
            <person name="Lombin L.H."/>
            <person name="Cattoli G."/>
        </authorList>
    </citation>
    <scope>NUCLEOTIDE SEQUENCE [LARGE SCALE GENOMIC DNA]</scope>
    <source>
        <strain evidence="7 8">A7P-90m</strain>
    </source>
</reference>
<sequence length="189" mass="21929">MMESNDQQYNLHQHLIDRCRRGDTKALEEIYKLYSKAMYNISLRIVREPADAEDAMQDAFIKAFQKLETFIDNSSFSAWLKRIVINTSLDILRKKSRVPLLSEEVLTNQVADDPRQEAENWAEVEVTYGRIKEAIENLPEGYRLVVNLYLIEGLDHGEIGELLGISDSTSRSQLTRAKKRLQEVLQKRQ</sequence>
<proteinExistence type="inferred from homology"/>
<feature type="domain" description="RNA polymerase sigma-70 region 2" evidence="5">
    <location>
        <begin position="31"/>
        <end position="97"/>
    </location>
</feature>
<dbReference type="InterPro" id="IPR013249">
    <property type="entry name" value="RNA_pol_sigma70_r4_t2"/>
</dbReference>
<dbReference type="Pfam" id="PF04542">
    <property type="entry name" value="Sigma70_r2"/>
    <property type="match status" value="1"/>
</dbReference>
<organism evidence="7 8">
    <name type="scientific">Williamwhitmania taraxaci</name>
    <dbReference type="NCBI Taxonomy" id="1640674"/>
    <lineage>
        <taxon>Bacteria</taxon>
        <taxon>Pseudomonadati</taxon>
        <taxon>Bacteroidota</taxon>
        <taxon>Bacteroidia</taxon>
        <taxon>Bacteroidales</taxon>
        <taxon>Williamwhitmaniaceae</taxon>
        <taxon>Williamwhitmania</taxon>
    </lineage>
</organism>
<dbReference type="InterPro" id="IPR007627">
    <property type="entry name" value="RNA_pol_sigma70_r2"/>
</dbReference>
<dbReference type="AlphaFoldDB" id="A0A1G6GNG0"/>
<feature type="domain" description="RNA polymerase sigma factor 70 region 4 type 2" evidence="6">
    <location>
        <begin position="130"/>
        <end position="181"/>
    </location>
</feature>
<dbReference type="NCBIfam" id="TIGR02937">
    <property type="entry name" value="sigma70-ECF"/>
    <property type="match status" value="1"/>
</dbReference>
<comment type="similarity">
    <text evidence="1">Belongs to the sigma-70 factor family. ECF subfamily.</text>
</comment>
<dbReference type="PANTHER" id="PTHR43133">
    <property type="entry name" value="RNA POLYMERASE ECF-TYPE SIGMA FACTO"/>
    <property type="match status" value="1"/>
</dbReference>
<name>A0A1G6GNG0_9BACT</name>
<evidence type="ECO:0000313" key="7">
    <source>
        <dbReference type="EMBL" id="SDB83531.1"/>
    </source>
</evidence>
<dbReference type="SUPFAM" id="SSF88659">
    <property type="entry name" value="Sigma3 and sigma4 domains of RNA polymerase sigma factors"/>
    <property type="match status" value="1"/>
</dbReference>
<dbReference type="EMBL" id="FMYP01000002">
    <property type="protein sequence ID" value="SDB83531.1"/>
    <property type="molecule type" value="Genomic_DNA"/>
</dbReference>
<dbReference type="PANTHER" id="PTHR43133:SF51">
    <property type="entry name" value="RNA POLYMERASE SIGMA FACTOR"/>
    <property type="match status" value="1"/>
</dbReference>
<evidence type="ECO:0000256" key="2">
    <source>
        <dbReference type="ARBA" id="ARBA00023015"/>
    </source>
</evidence>
<dbReference type="OrthoDB" id="1056775at2"/>
<dbReference type="InterPro" id="IPR039425">
    <property type="entry name" value="RNA_pol_sigma-70-like"/>
</dbReference>
<dbReference type="CDD" id="cd06171">
    <property type="entry name" value="Sigma70_r4"/>
    <property type="match status" value="1"/>
</dbReference>
<gene>
    <name evidence="7" type="ORF">SAMN05216323_100299</name>
</gene>
<keyword evidence="8" id="KW-1185">Reference proteome</keyword>
<dbReference type="GO" id="GO:0006352">
    <property type="term" value="P:DNA-templated transcription initiation"/>
    <property type="evidence" value="ECO:0007669"/>
    <property type="project" value="InterPro"/>
</dbReference>
<dbReference type="SUPFAM" id="SSF88946">
    <property type="entry name" value="Sigma2 domain of RNA polymerase sigma factors"/>
    <property type="match status" value="1"/>
</dbReference>
<dbReference type="InterPro" id="IPR014284">
    <property type="entry name" value="RNA_pol_sigma-70_dom"/>
</dbReference>
<dbReference type="InterPro" id="IPR013325">
    <property type="entry name" value="RNA_pol_sigma_r2"/>
</dbReference>
<keyword evidence="2" id="KW-0805">Transcription regulation</keyword>
<dbReference type="STRING" id="1640674.SAMN05216323_100299"/>
<dbReference type="InterPro" id="IPR013324">
    <property type="entry name" value="RNA_pol_sigma_r3/r4-like"/>
</dbReference>
<accession>A0A1G6GNG0</accession>
<dbReference type="Gene3D" id="1.10.1740.10">
    <property type="match status" value="1"/>
</dbReference>
<protein>
    <submittedName>
        <fullName evidence="7">RNA polymerase sigma-70 factor, ECF subfamily</fullName>
    </submittedName>
</protein>
<evidence type="ECO:0000256" key="3">
    <source>
        <dbReference type="ARBA" id="ARBA00023082"/>
    </source>
</evidence>
<dbReference type="InterPro" id="IPR036388">
    <property type="entry name" value="WH-like_DNA-bd_sf"/>
</dbReference>
<evidence type="ECO:0000313" key="8">
    <source>
        <dbReference type="Proteomes" id="UP000199452"/>
    </source>
</evidence>